<comment type="pathway">
    <text evidence="2">Protein modification; protein glycosylation.</text>
</comment>
<comment type="similarity">
    <text evidence="7">Belongs to the glycosyltransferase 68 family.</text>
</comment>
<organism evidence="9 10">
    <name type="scientific">Basidiobolus meristosporus CBS 931.73</name>
    <dbReference type="NCBI Taxonomy" id="1314790"/>
    <lineage>
        <taxon>Eukaryota</taxon>
        <taxon>Fungi</taxon>
        <taxon>Fungi incertae sedis</taxon>
        <taxon>Zoopagomycota</taxon>
        <taxon>Entomophthoromycotina</taxon>
        <taxon>Basidiobolomycetes</taxon>
        <taxon>Basidiobolales</taxon>
        <taxon>Basidiobolaceae</taxon>
        <taxon>Basidiobolus</taxon>
    </lineage>
</organism>
<name>A0A1Y1YWA0_9FUNG</name>
<evidence type="ECO:0000256" key="8">
    <source>
        <dbReference type="ARBA" id="ARBA00026232"/>
    </source>
</evidence>
<evidence type="ECO:0000256" key="7">
    <source>
        <dbReference type="ARBA" id="ARBA00025803"/>
    </source>
</evidence>
<dbReference type="Gene3D" id="3.40.50.11350">
    <property type="match status" value="1"/>
</dbReference>
<dbReference type="GO" id="GO:0005783">
    <property type="term" value="C:endoplasmic reticulum"/>
    <property type="evidence" value="ECO:0007669"/>
    <property type="project" value="UniProtKB-SubCell"/>
</dbReference>
<dbReference type="PANTHER" id="PTHR13398:SF0">
    <property type="entry name" value="GDP-FUCOSE PROTEIN O-FUCOSYLTRANSFERASE 2"/>
    <property type="match status" value="1"/>
</dbReference>
<comment type="subcellular location">
    <subcellularLocation>
        <location evidence="1">Endoplasmic reticulum</location>
    </subcellularLocation>
</comment>
<dbReference type="GO" id="GO:0006004">
    <property type="term" value="P:fucose metabolic process"/>
    <property type="evidence" value="ECO:0007669"/>
    <property type="project" value="UniProtKB-KW"/>
</dbReference>
<dbReference type="GO" id="GO:0046922">
    <property type="term" value="F:peptide-O-fucosyltransferase activity"/>
    <property type="evidence" value="ECO:0007669"/>
    <property type="project" value="InterPro"/>
</dbReference>
<dbReference type="AlphaFoldDB" id="A0A1Y1YWA0"/>
<sequence length="567" mass="65925">MSKQSAKWQCYRINPNRLIKLLCAVGLLGCILLTVWKSHEIRQSATIPYQTQASTGRGHSVDVKSLIGAFVEEDEPTEFQHIPLETLIQQYPPDTNYFLYNWLSFLGFNNVRYMIEHAYYYGNLINRTVVLPHRVHCRSCIHEGYCHIIGYPVDDSEIMDSPDGVDGKYRWSVPIEEFIDMNHLTRNSGARLIRMQDFLRLQLYYQDLASKGSANKSNLIRQWDAVDPIAYLRDHRGISFEDGSADNFKVAFPEQSYAATSEIGDVCGKENSVDDLTPILERAEKLRQNGQTKIELYKYPNEPNYSVREFQTHTVDLDAVPELVGFAQEFSTEKYPQRFLHFTARYIHFFPRRPFMFATEANRETYDHFVLHLLRYPYRVRKAAEHLYRNLERKMVTKGIYPVSTSVPTTENHQRAPLGQFIGIHSRRGDFIRYNWVGETSNLNEWKHSMVQLVDHLKSQQQLDLFYLATDETSPDAFGELYSQGMVRLYDLIDQEFASQYSHLATFGDWLALLDQEILSRSKYFVPVYMSSVSGGVLNKRKAMGLPDAPETREWMSRLLEDINLQM</sequence>
<feature type="non-terminal residue" evidence="9">
    <location>
        <position position="1"/>
    </location>
</feature>
<keyword evidence="6" id="KW-0119">Carbohydrate metabolism</keyword>
<evidence type="ECO:0000256" key="4">
    <source>
        <dbReference type="ARBA" id="ARBA00022824"/>
    </source>
</evidence>
<dbReference type="OrthoDB" id="3345970at2759"/>
<dbReference type="CDD" id="cd11296">
    <property type="entry name" value="O-FucT_like"/>
    <property type="match status" value="1"/>
</dbReference>
<dbReference type="InParanoid" id="A0A1Y1YWA0"/>
<dbReference type="InterPro" id="IPR045130">
    <property type="entry name" value="OFUT2-like"/>
</dbReference>
<dbReference type="PANTHER" id="PTHR13398">
    <property type="entry name" value="GDP-FUCOSE PROTEIN O-FUCOSYLTRANSFERASE 2"/>
    <property type="match status" value="1"/>
</dbReference>
<dbReference type="STRING" id="1314790.A0A1Y1YWA0"/>
<dbReference type="Proteomes" id="UP000193498">
    <property type="component" value="Unassembled WGS sequence"/>
</dbReference>
<evidence type="ECO:0000256" key="2">
    <source>
        <dbReference type="ARBA" id="ARBA00004922"/>
    </source>
</evidence>
<comment type="caution">
    <text evidence="9">The sequence shown here is derived from an EMBL/GenBank/DDBJ whole genome shotgun (WGS) entry which is preliminary data.</text>
</comment>
<keyword evidence="4" id="KW-0256">Endoplasmic reticulum</keyword>
<proteinExistence type="inferred from homology"/>
<protein>
    <recommendedName>
        <fullName evidence="8">GDP-fucose protein O-fucosyltransferase 2</fullName>
    </recommendedName>
</protein>
<dbReference type="InterPro" id="IPR019378">
    <property type="entry name" value="GDP-Fuc_O-FucTrfase"/>
</dbReference>
<evidence type="ECO:0000256" key="1">
    <source>
        <dbReference type="ARBA" id="ARBA00004240"/>
    </source>
</evidence>
<evidence type="ECO:0000313" key="9">
    <source>
        <dbReference type="EMBL" id="ORY02338.1"/>
    </source>
</evidence>
<reference evidence="9 10" key="1">
    <citation type="submission" date="2016-07" db="EMBL/GenBank/DDBJ databases">
        <title>Pervasive Adenine N6-methylation of Active Genes in Fungi.</title>
        <authorList>
            <consortium name="DOE Joint Genome Institute"/>
            <person name="Mondo S.J."/>
            <person name="Dannebaum R.O."/>
            <person name="Kuo R.C."/>
            <person name="Labutti K."/>
            <person name="Haridas S."/>
            <person name="Kuo A."/>
            <person name="Salamov A."/>
            <person name="Ahrendt S.R."/>
            <person name="Lipzen A."/>
            <person name="Sullivan W."/>
            <person name="Andreopoulos W.B."/>
            <person name="Clum A."/>
            <person name="Lindquist E."/>
            <person name="Daum C."/>
            <person name="Ramamoorthy G.K."/>
            <person name="Gryganskyi A."/>
            <person name="Culley D."/>
            <person name="Magnuson J.K."/>
            <person name="James T.Y."/>
            <person name="O'Malley M.A."/>
            <person name="Stajich J.E."/>
            <person name="Spatafora J.W."/>
            <person name="Visel A."/>
            <person name="Grigoriev I.V."/>
        </authorList>
    </citation>
    <scope>NUCLEOTIDE SEQUENCE [LARGE SCALE GENOMIC DNA]</scope>
    <source>
        <strain evidence="9 10">CBS 931.73</strain>
    </source>
</reference>
<evidence type="ECO:0000256" key="5">
    <source>
        <dbReference type="ARBA" id="ARBA00023253"/>
    </source>
</evidence>
<evidence type="ECO:0000313" key="10">
    <source>
        <dbReference type="Proteomes" id="UP000193498"/>
    </source>
</evidence>
<accession>A0A1Y1YWA0</accession>
<dbReference type="Pfam" id="PF10250">
    <property type="entry name" value="O-FucT"/>
    <property type="match status" value="1"/>
</dbReference>
<evidence type="ECO:0000256" key="6">
    <source>
        <dbReference type="ARBA" id="ARBA00023277"/>
    </source>
</evidence>
<keyword evidence="3" id="KW-0808">Transferase</keyword>
<keyword evidence="5" id="KW-0294">Fucose metabolism</keyword>
<dbReference type="EMBL" id="MCFE01000058">
    <property type="protein sequence ID" value="ORY02338.1"/>
    <property type="molecule type" value="Genomic_DNA"/>
</dbReference>
<keyword evidence="10" id="KW-1185">Reference proteome</keyword>
<gene>
    <name evidence="9" type="ORF">K493DRAFT_312112</name>
</gene>
<evidence type="ECO:0000256" key="3">
    <source>
        <dbReference type="ARBA" id="ARBA00022679"/>
    </source>
</evidence>